<evidence type="ECO:0000313" key="3">
    <source>
        <dbReference type="EMBL" id="KAF2103557.1"/>
    </source>
</evidence>
<protein>
    <submittedName>
        <fullName evidence="3">Uncharacterized protein</fullName>
    </submittedName>
</protein>
<reference evidence="3" key="1">
    <citation type="journal article" date="2020" name="Stud. Mycol.">
        <title>101 Dothideomycetes genomes: a test case for predicting lifestyles and emergence of pathogens.</title>
        <authorList>
            <person name="Haridas S."/>
            <person name="Albert R."/>
            <person name="Binder M."/>
            <person name="Bloem J."/>
            <person name="Labutti K."/>
            <person name="Salamov A."/>
            <person name="Andreopoulos B."/>
            <person name="Baker S."/>
            <person name="Barry K."/>
            <person name="Bills G."/>
            <person name="Bluhm B."/>
            <person name="Cannon C."/>
            <person name="Castanera R."/>
            <person name="Culley D."/>
            <person name="Daum C."/>
            <person name="Ezra D."/>
            <person name="Gonzalez J."/>
            <person name="Henrissat B."/>
            <person name="Kuo A."/>
            <person name="Liang C."/>
            <person name="Lipzen A."/>
            <person name="Lutzoni F."/>
            <person name="Magnuson J."/>
            <person name="Mondo S."/>
            <person name="Nolan M."/>
            <person name="Ohm R."/>
            <person name="Pangilinan J."/>
            <person name="Park H.-J."/>
            <person name="Ramirez L."/>
            <person name="Alfaro M."/>
            <person name="Sun H."/>
            <person name="Tritt A."/>
            <person name="Yoshinaga Y."/>
            <person name="Zwiers L.-H."/>
            <person name="Turgeon B."/>
            <person name="Goodwin S."/>
            <person name="Spatafora J."/>
            <person name="Crous P."/>
            <person name="Grigoriev I."/>
        </authorList>
    </citation>
    <scope>NUCLEOTIDE SEQUENCE</scope>
    <source>
        <strain evidence="3">CBS 133067</strain>
    </source>
</reference>
<dbReference type="EMBL" id="ML978122">
    <property type="protein sequence ID" value="KAF2103557.1"/>
    <property type="molecule type" value="Genomic_DNA"/>
</dbReference>
<feature type="region of interest" description="Disordered" evidence="1">
    <location>
        <begin position="36"/>
        <end position="87"/>
    </location>
</feature>
<sequence>MPSHLHPRSRWTMSLFTTTLMISFLVVSIPHILPCPVPRRAFADGDEGRKRRRKTDGQENSEGQSEAQYMQEHRRKERECPVPKPGGLVGQIMGFEAKISERPVVKVEPLRRRGKEVDSDA</sequence>
<feature type="transmembrane region" description="Helical" evidence="2">
    <location>
        <begin position="12"/>
        <end position="33"/>
    </location>
</feature>
<dbReference type="OrthoDB" id="5410040at2759"/>
<organism evidence="3 4">
    <name type="scientific">Rhizodiscina lignyota</name>
    <dbReference type="NCBI Taxonomy" id="1504668"/>
    <lineage>
        <taxon>Eukaryota</taxon>
        <taxon>Fungi</taxon>
        <taxon>Dikarya</taxon>
        <taxon>Ascomycota</taxon>
        <taxon>Pezizomycotina</taxon>
        <taxon>Dothideomycetes</taxon>
        <taxon>Pleosporomycetidae</taxon>
        <taxon>Aulographales</taxon>
        <taxon>Rhizodiscinaceae</taxon>
        <taxon>Rhizodiscina</taxon>
    </lineage>
</organism>
<name>A0A9P4MDL0_9PEZI</name>
<dbReference type="PANTHER" id="PTHR40020">
    <property type="entry name" value="CYTOCHROME C OXIDASE ASSEMBLY FACTOR 2"/>
    <property type="match status" value="1"/>
</dbReference>
<evidence type="ECO:0000256" key="2">
    <source>
        <dbReference type="SAM" id="Phobius"/>
    </source>
</evidence>
<keyword evidence="2" id="KW-1133">Transmembrane helix</keyword>
<dbReference type="GO" id="GO:0033617">
    <property type="term" value="P:mitochondrial respiratory chain complex IV assembly"/>
    <property type="evidence" value="ECO:0007669"/>
    <property type="project" value="TreeGrafter"/>
</dbReference>
<dbReference type="GO" id="GO:0005759">
    <property type="term" value="C:mitochondrial matrix"/>
    <property type="evidence" value="ECO:0007669"/>
    <property type="project" value="TreeGrafter"/>
</dbReference>
<keyword evidence="2" id="KW-0812">Transmembrane</keyword>
<feature type="compositionally biased region" description="Basic and acidic residues" evidence="1">
    <location>
        <begin position="71"/>
        <end position="81"/>
    </location>
</feature>
<proteinExistence type="predicted"/>
<dbReference type="PANTHER" id="PTHR40020:SF1">
    <property type="entry name" value="CYTOCHROME C OXIDASE ASSEMBLY FACTOR 2"/>
    <property type="match status" value="1"/>
</dbReference>
<evidence type="ECO:0000256" key="1">
    <source>
        <dbReference type="SAM" id="MobiDB-lite"/>
    </source>
</evidence>
<keyword evidence="2" id="KW-0472">Membrane</keyword>
<evidence type="ECO:0000313" key="4">
    <source>
        <dbReference type="Proteomes" id="UP000799772"/>
    </source>
</evidence>
<dbReference type="AlphaFoldDB" id="A0A9P4MDL0"/>
<feature type="compositionally biased region" description="Polar residues" evidence="1">
    <location>
        <begin position="58"/>
        <end position="68"/>
    </location>
</feature>
<accession>A0A9P4MDL0</accession>
<gene>
    <name evidence="3" type="ORF">NA57DRAFT_72533</name>
</gene>
<keyword evidence="4" id="KW-1185">Reference proteome</keyword>
<dbReference type="Proteomes" id="UP000799772">
    <property type="component" value="Unassembled WGS sequence"/>
</dbReference>
<comment type="caution">
    <text evidence="3">The sequence shown here is derived from an EMBL/GenBank/DDBJ whole genome shotgun (WGS) entry which is preliminary data.</text>
</comment>